<dbReference type="SUPFAM" id="SSF53474">
    <property type="entry name" value="alpha/beta-Hydrolases"/>
    <property type="match status" value="1"/>
</dbReference>
<dbReference type="AlphaFoldDB" id="A0AAU7EBT3"/>
<dbReference type="InterPro" id="IPR029058">
    <property type="entry name" value="AB_hydrolase_fold"/>
</dbReference>
<evidence type="ECO:0000313" key="1">
    <source>
        <dbReference type="EMBL" id="XBL13080.1"/>
    </source>
</evidence>
<name>A0AAU7EBT3_9FLAO</name>
<dbReference type="EMBL" id="CP155618">
    <property type="protein sequence ID" value="XBL13080.1"/>
    <property type="molecule type" value="Genomic_DNA"/>
</dbReference>
<dbReference type="Proteomes" id="UP001224325">
    <property type="component" value="Chromosome"/>
</dbReference>
<sequence length="532" mass="61319">MIKKFLFMFLVITGFCTYAQVWQWRVKVDTYISNETNDYPQAFLWIPENCKQVKGVVFTQHNMIEEGVLEHQYFRKKMTEIGFAEIWVTPGFAITFDVKKNEDKIFEEIMKSLAEVSGYQELLYAPIVPMGHSAYASFPWNFAAFTPDRTLALVSVHGDAPQTNLTGSGKPNPDWEDRNINGIPGLFVMGEYEWWEERMIPGFEYQQKHPKSVITWFADAGHGHFDYSDALVRYIANYIVKVAVHRLPKKSFLNNPVTLKQVVPSSGWLMDRWRQDSIPKYTTTKYKKYQGDRYTASWVFDKKMAQATEAYYAKARGKINQYIGFKQGGDVLTPHKTHASFNLDFKPLKDGISFNLNAFYADSSRVKSVKNHAKTSLLIDRICGPVKKVNDTTFKIDFYRMGFKNLKRSNDVWLLAHNKGDDKYKSVVQQLDMHFPLVNKSGKEQIVTFNHIENIKEGITTLALNATSNVGLKVSYYVKEGPVVLKEDVLYFRKIPSRTKFPVKVTVVAWQYGIANKVQSAKPIEQSFYIIK</sequence>
<reference evidence="1" key="1">
    <citation type="submission" date="2024-04" db="EMBL/GenBank/DDBJ databases">
        <title>Mariniflexile litorale, isolated from the shallow sediments of the Sea of Japan.</title>
        <authorList>
            <person name="Romanenko L."/>
            <person name="Isaeva M."/>
        </authorList>
    </citation>
    <scope>NUCLEOTIDE SEQUENCE [LARGE SCALE GENOMIC DNA]</scope>
    <source>
        <strain evidence="1">KMM 9835</strain>
    </source>
</reference>
<gene>
    <name evidence="1" type="ORF">QLS71_012170</name>
</gene>
<protein>
    <submittedName>
        <fullName evidence="1">Uncharacterized protein</fullName>
    </submittedName>
</protein>
<accession>A0AAU7EBT3</accession>
<dbReference type="KEGG" id="mlil:QLS71_012170"/>
<proteinExistence type="predicted"/>
<dbReference type="RefSeq" id="WP_308993888.1">
    <property type="nucleotide sequence ID" value="NZ_CP155618.1"/>
</dbReference>
<evidence type="ECO:0000313" key="2">
    <source>
        <dbReference type="Proteomes" id="UP001224325"/>
    </source>
</evidence>
<keyword evidence="2" id="KW-1185">Reference proteome</keyword>
<organism evidence="1 2">
    <name type="scientific">Mariniflexile litorale</name>
    <dbReference type="NCBI Taxonomy" id="3045158"/>
    <lineage>
        <taxon>Bacteria</taxon>
        <taxon>Pseudomonadati</taxon>
        <taxon>Bacteroidota</taxon>
        <taxon>Flavobacteriia</taxon>
        <taxon>Flavobacteriales</taxon>
        <taxon>Flavobacteriaceae</taxon>
        <taxon>Mariniflexile</taxon>
    </lineage>
</organism>